<evidence type="ECO:0000256" key="8">
    <source>
        <dbReference type="ARBA" id="ARBA00030147"/>
    </source>
</evidence>
<protein>
    <recommendedName>
        <fullName evidence="3">Tuberoinfundibular peptide of 39 residues</fullName>
    </recommendedName>
    <alternativeName>
        <fullName evidence="8">Parathyroid hormone 2</fullName>
    </alternativeName>
</protein>
<dbReference type="Proteomes" id="UP000823561">
    <property type="component" value="Chromosome 19"/>
</dbReference>
<keyword evidence="7" id="KW-0527">Neuropeptide</keyword>
<evidence type="ECO:0000256" key="3">
    <source>
        <dbReference type="ARBA" id="ARBA00021831"/>
    </source>
</evidence>
<keyword evidence="6 10" id="KW-0732">Signal</keyword>
<feature type="signal peptide" evidence="10">
    <location>
        <begin position="1"/>
        <end position="23"/>
    </location>
</feature>
<keyword evidence="9" id="KW-1133">Transmembrane helix</keyword>
<name>A0AAV6FX37_9TELE</name>
<evidence type="ECO:0000256" key="6">
    <source>
        <dbReference type="ARBA" id="ARBA00022729"/>
    </source>
</evidence>
<gene>
    <name evidence="11" type="ORF">AALO_G00245390</name>
</gene>
<dbReference type="InterPro" id="IPR029396">
    <property type="entry name" value="TIP39"/>
</dbReference>
<feature type="chain" id="PRO_5043742103" description="Tuberoinfundibular peptide of 39 residues" evidence="10">
    <location>
        <begin position="24"/>
        <end position="192"/>
    </location>
</feature>
<dbReference type="GO" id="GO:0007218">
    <property type="term" value="P:neuropeptide signaling pathway"/>
    <property type="evidence" value="ECO:0007669"/>
    <property type="project" value="UniProtKB-KW"/>
</dbReference>
<feature type="transmembrane region" description="Helical" evidence="9">
    <location>
        <begin position="47"/>
        <end position="64"/>
    </location>
</feature>
<comment type="caution">
    <text evidence="11">The sequence shown here is derived from an EMBL/GenBank/DDBJ whole genome shotgun (WGS) entry which is preliminary data.</text>
</comment>
<sequence>MDACYPSLLLYITILVFLSEVQRAPEDKSWMRTAATIKMCYLTSPRLALLLLVLISVTLVTSGFPQHRLRPLRYPSPIGQDDSKGEQWEIHYPSISLRDWSIQMSAPDFASAKPKSEILGGDEWVPMTQSQMGEELSKGWPSDWMAQPVNEAKRNIVVADDAAFREKSKLLTAMERQKWLNSYMQKLLVVNS</sequence>
<evidence type="ECO:0000256" key="1">
    <source>
        <dbReference type="ARBA" id="ARBA00004613"/>
    </source>
</evidence>
<dbReference type="EMBL" id="JADWDJ010000019">
    <property type="protein sequence ID" value="KAG5265702.1"/>
    <property type="molecule type" value="Genomic_DNA"/>
</dbReference>
<evidence type="ECO:0000256" key="2">
    <source>
        <dbReference type="ARBA" id="ARBA00006307"/>
    </source>
</evidence>
<evidence type="ECO:0000256" key="4">
    <source>
        <dbReference type="ARBA" id="ARBA00022525"/>
    </source>
</evidence>
<evidence type="ECO:0000313" key="12">
    <source>
        <dbReference type="Proteomes" id="UP000823561"/>
    </source>
</evidence>
<reference evidence="11" key="1">
    <citation type="submission" date="2020-10" db="EMBL/GenBank/DDBJ databases">
        <title>Chromosome-scale genome assembly of the Allis shad, Alosa alosa.</title>
        <authorList>
            <person name="Margot Z."/>
            <person name="Christophe K."/>
            <person name="Cabau C."/>
            <person name="Louis A."/>
            <person name="Berthelot C."/>
            <person name="Parey E."/>
            <person name="Roest Crollius H."/>
            <person name="Montfort J."/>
            <person name="Robinson-Rechavi M."/>
            <person name="Bucao C."/>
            <person name="Bouchez O."/>
            <person name="Gislard M."/>
            <person name="Lluch J."/>
            <person name="Milhes M."/>
            <person name="Lampietro C."/>
            <person name="Lopez Roques C."/>
            <person name="Donnadieu C."/>
            <person name="Braasch I."/>
            <person name="Desvignes T."/>
            <person name="Postlethwait J."/>
            <person name="Bobe J."/>
            <person name="Guiguen Y."/>
        </authorList>
    </citation>
    <scope>NUCLEOTIDE SEQUENCE</scope>
    <source>
        <strain evidence="11">M-15738</strain>
        <tissue evidence="11">Blood</tissue>
    </source>
</reference>
<evidence type="ECO:0000256" key="9">
    <source>
        <dbReference type="SAM" id="Phobius"/>
    </source>
</evidence>
<evidence type="ECO:0000256" key="10">
    <source>
        <dbReference type="SAM" id="SignalP"/>
    </source>
</evidence>
<evidence type="ECO:0000313" key="11">
    <source>
        <dbReference type="EMBL" id="KAG5265702.1"/>
    </source>
</evidence>
<comment type="subcellular location">
    <subcellularLocation>
        <location evidence="1">Secreted</location>
    </subcellularLocation>
</comment>
<evidence type="ECO:0000256" key="5">
    <source>
        <dbReference type="ARBA" id="ARBA00022685"/>
    </source>
</evidence>
<keyword evidence="12" id="KW-1185">Reference proteome</keyword>
<keyword evidence="9" id="KW-0472">Membrane</keyword>
<keyword evidence="9" id="KW-0812">Transmembrane</keyword>
<keyword evidence="5" id="KW-0165">Cleavage on pair of basic residues</keyword>
<dbReference type="PANTHER" id="PTHR28585">
    <property type="entry name" value="TUBEROINFUNDIBULAR PEPTIDE OF 39 RESIDUES"/>
    <property type="match status" value="1"/>
</dbReference>
<dbReference type="PANTHER" id="PTHR28585:SF1">
    <property type="entry name" value="TUBEROINFUNDIBULAR PEPTIDE OF 39 RESIDUES"/>
    <property type="match status" value="1"/>
</dbReference>
<dbReference type="GO" id="GO:0005576">
    <property type="term" value="C:extracellular region"/>
    <property type="evidence" value="ECO:0007669"/>
    <property type="project" value="UniProtKB-SubCell"/>
</dbReference>
<dbReference type="Pfam" id="PF14980">
    <property type="entry name" value="TIP39"/>
    <property type="match status" value="1"/>
</dbReference>
<keyword evidence="4" id="KW-0964">Secreted</keyword>
<accession>A0AAV6FX37</accession>
<organism evidence="11 12">
    <name type="scientific">Alosa alosa</name>
    <name type="common">allis shad</name>
    <dbReference type="NCBI Taxonomy" id="278164"/>
    <lineage>
        <taxon>Eukaryota</taxon>
        <taxon>Metazoa</taxon>
        <taxon>Chordata</taxon>
        <taxon>Craniata</taxon>
        <taxon>Vertebrata</taxon>
        <taxon>Euteleostomi</taxon>
        <taxon>Actinopterygii</taxon>
        <taxon>Neopterygii</taxon>
        <taxon>Teleostei</taxon>
        <taxon>Clupei</taxon>
        <taxon>Clupeiformes</taxon>
        <taxon>Clupeoidei</taxon>
        <taxon>Clupeidae</taxon>
        <taxon>Alosa</taxon>
    </lineage>
</organism>
<proteinExistence type="inferred from homology"/>
<comment type="similarity">
    <text evidence="2">Belongs to the parathyroid hormone family.</text>
</comment>
<dbReference type="AlphaFoldDB" id="A0AAV6FX37"/>
<evidence type="ECO:0000256" key="7">
    <source>
        <dbReference type="ARBA" id="ARBA00023320"/>
    </source>
</evidence>